<keyword evidence="1" id="KW-1133">Transmembrane helix</keyword>
<keyword evidence="1" id="KW-0812">Transmembrane</keyword>
<feature type="transmembrane region" description="Helical" evidence="1">
    <location>
        <begin position="18"/>
        <end position="37"/>
    </location>
</feature>
<evidence type="ECO:0000313" key="6">
    <source>
        <dbReference type="WBParaSite" id="HDID_0001063101-mRNA-1"/>
    </source>
</evidence>
<name>A0A0R3SXY6_HYMDI</name>
<evidence type="ECO:0000313" key="5">
    <source>
        <dbReference type="Proteomes" id="UP000321570"/>
    </source>
</evidence>
<proteinExistence type="predicted"/>
<protein>
    <submittedName>
        <fullName evidence="6">ATPase</fullName>
    </submittedName>
</protein>
<dbReference type="AlphaFoldDB" id="A0A0R3SXY6"/>
<dbReference type="OrthoDB" id="3231855at2759"/>
<dbReference type="Gene3D" id="3.40.50.300">
    <property type="entry name" value="P-loop containing nucleotide triphosphate hydrolases"/>
    <property type="match status" value="1"/>
</dbReference>
<evidence type="ECO:0000256" key="1">
    <source>
        <dbReference type="SAM" id="Phobius"/>
    </source>
</evidence>
<dbReference type="WBParaSite" id="HDID_0001063101-mRNA-1">
    <property type="protein sequence ID" value="HDID_0001063101-mRNA-1"/>
    <property type="gene ID" value="HDID_0001063101"/>
</dbReference>
<dbReference type="EMBL" id="UYSG01011805">
    <property type="protein sequence ID" value="VDL63672.1"/>
    <property type="molecule type" value="Genomic_DNA"/>
</dbReference>
<evidence type="ECO:0000313" key="2">
    <source>
        <dbReference type="EMBL" id="VDL63672.1"/>
    </source>
</evidence>
<dbReference type="Proteomes" id="UP000274504">
    <property type="component" value="Unassembled WGS sequence"/>
</dbReference>
<gene>
    <name evidence="2" type="ORF">HDID_LOCUS10629</name>
    <name evidence="3" type="ORF">WMSIL1_LOCUS14370</name>
</gene>
<reference evidence="6" key="1">
    <citation type="submission" date="2017-02" db="UniProtKB">
        <authorList>
            <consortium name="WormBaseParasite"/>
        </authorList>
    </citation>
    <scope>IDENTIFICATION</scope>
</reference>
<accession>A0A0R3SXY6</accession>
<reference evidence="2 4" key="2">
    <citation type="submission" date="2018-11" db="EMBL/GenBank/DDBJ databases">
        <authorList>
            <consortium name="Pathogen Informatics"/>
        </authorList>
    </citation>
    <scope>NUCLEOTIDE SEQUENCE [LARGE SCALE GENOMIC DNA]</scope>
</reference>
<dbReference type="InterPro" id="IPR027417">
    <property type="entry name" value="P-loop_NTPase"/>
</dbReference>
<dbReference type="STRING" id="6216.A0A0R3SXY6"/>
<evidence type="ECO:0000313" key="4">
    <source>
        <dbReference type="Proteomes" id="UP000274504"/>
    </source>
</evidence>
<reference evidence="3 5" key="3">
    <citation type="submission" date="2019-07" db="EMBL/GenBank/DDBJ databases">
        <authorList>
            <person name="Jastrzebski P J."/>
            <person name="Paukszto L."/>
            <person name="Jastrzebski P J."/>
        </authorList>
    </citation>
    <scope>NUCLEOTIDE SEQUENCE [LARGE SCALE GENOMIC DNA]</scope>
    <source>
        <strain evidence="3 5">WMS-il1</strain>
    </source>
</reference>
<sequence>MASTFTPLDALQERMLEIFSVEGVGGAAGLIIFLRGLPGSGKTKLARQLKEIFPDDTQIFSISQFITNWKPNTSISANSDELSLATAACKQAGK</sequence>
<organism evidence="6">
    <name type="scientific">Hymenolepis diminuta</name>
    <name type="common">Rat tapeworm</name>
    <dbReference type="NCBI Taxonomy" id="6216"/>
    <lineage>
        <taxon>Eukaryota</taxon>
        <taxon>Metazoa</taxon>
        <taxon>Spiralia</taxon>
        <taxon>Lophotrochozoa</taxon>
        <taxon>Platyhelminthes</taxon>
        <taxon>Cestoda</taxon>
        <taxon>Eucestoda</taxon>
        <taxon>Cyclophyllidea</taxon>
        <taxon>Hymenolepididae</taxon>
        <taxon>Hymenolepis</taxon>
    </lineage>
</organism>
<evidence type="ECO:0000313" key="3">
    <source>
        <dbReference type="EMBL" id="VUZ56878.1"/>
    </source>
</evidence>
<keyword evidence="5" id="KW-1185">Reference proteome</keyword>
<dbReference type="EMBL" id="CABIJS010000708">
    <property type="protein sequence ID" value="VUZ56878.1"/>
    <property type="molecule type" value="Genomic_DNA"/>
</dbReference>
<dbReference type="Proteomes" id="UP000321570">
    <property type="component" value="Unassembled WGS sequence"/>
</dbReference>
<dbReference type="SUPFAM" id="SSF52540">
    <property type="entry name" value="P-loop containing nucleoside triphosphate hydrolases"/>
    <property type="match status" value="1"/>
</dbReference>
<keyword evidence="1" id="KW-0472">Membrane</keyword>